<evidence type="ECO:0000313" key="3">
    <source>
        <dbReference type="Ensembl" id="ENSMLUP00000013841.2"/>
    </source>
</evidence>
<dbReference type="AlphaFoldDB" id="G1PRR2"/>
<feature type="compositionally biased region" description="Polar residues" evidence="2">
    <location>
        <begin position="149"/>
        <end position="161"/>
    </location>
</feature>
<dbReference type="PANTHER" id="PTHR36866:SF1">
    <property type="entry name" value="GENE 1043-RELATED"/>
    <property type="match status" value="1"/>
</dbReference>
<evidence type="ECO:0000256" key="1">
    <source>
        <dbReference type="SAM" id="Coils"/>
    </source>
</evidence>
<sequence>QDADADAETPEDDLRLRVRRLRHQVLTLQCQLRDQASAGRQLQAARDQALRRRDQLQGQVDELQKKQHEAILAVTPLKAKLASLVQKCRDRNHLLTRLLQELCRHGPADRLLCQTVRSMVDDVALAEYAATFLAAGVPELEFSSEPRTEMTTGVAPQNSLLNPEVDSALSRPWRPEPWPVTEAEWPAPTARLDALEPPRPPGPTPDPGPRPAVATEASGLPAQRLQERGGVSCAAPQAAGPLPSELRSPARILAFHRELSRSVRGCPRVTESPLELEL</sequence>
<dbReference type="GeneTree" id="ENSGT00390000003220"/>
<dbReference type="EMBL" id="AAPE02055998">
    <property type="status" value="NOT_ANNOTATED_CDS"/>
    <property type="molecule type" value="Genomic_DNA"/>
</dbReference>
<dbReference type="HOGENOM" id="CLU_1024990_0_0_1"/>
<evidence type="ECO:0000313" key="4">
    <source>
        <dbReference type="Proteomes" id="UP000001074"/>
    </source>
</evidence>
<reference evidence="3" key="3">
    <citation type="submission" date="2025-09" db="UniProtKB">
        <authorList>
            <consortium name="Ensembl"/>
        </authorList>
    </citation>
    <scope>IDENTIFICATION</scope>
</reference>
<feature type="compositionally biased region" description="Pro residues" evidence="2">
    <location>
        <begin position="197"/>
        <end position="210"/>
    </location>
</feature>
<feature type="region of interest" description="Disordered" evidence="2">
    <location>
        <begin position="144"/>
        <end position="221"/>
    </location>
</feature>
<keyword evidence="4" id="KW-1185">Reference proteome</keyword>
<accession>G1PRR2</accession>
<dbReference type="PANTHER" id="PTHR36866">
    <property type="entry name" value="CHROMOSOME 4 OPEN READING FRAME 50"/>
    <property type="match status" value="1"/>
</dbReference>
<keyword evidence="1" id="KW-0175">Coiled coil</keyword>
<evidence type="ECO:0000256" key="2">
    <source>
        <dbReference type="SAM" id="MobiDB-lite"/>
    </source>
</evidence>
<proteinExistence type="predicted"/>
<dbReference type="STRING" id="59463.ENSMLUP00000013841"/>
<reference evidence="3" key="2">
    <citation type="submission" date="2025-08" db="UniProtKB">
        <authorList>
            <consortium name="Ensembl"/>
        </authorList>
    </citation>
    <scope>IDENTIFICATION</scope>
</reference>
<dbReference type="eggNOG" id="ENOG502SX6A">
    <property type="taxonomic scope" value="Eukaryota"/>
</dbReference>
<reference evidence="3 4" key="1">
    <citation type="journal article" date="2011" name="Nature">
        <title>A high-resolution map of human evolutionary constraint using 29 mammals.</title>
        <authorList>
            <person name="Lindblad-Toh K."/>
            <person name="Garber M."/>
            <person name="Zuk O."/>
            <person name="Lin M.F."/>
            <person name="Parker B.J."/>
            <person name="Washietl S."/>
            <person name="Kheradpour P."/>
            <person name="Ernst J."/>
            <person name="Jordan G."/>
            <person name="Mauceli E."/>
            <person name="Ward L.D."/>
            <person name="Lowe C.B."/>
            <person name="Holloway A.K."/>
            <person name="Clamp M."/>
            <person name="Gnerre S."/>
            <person name="Alfoldi J."/>
            <person name="Beal K."/>
            <person name="Chang J."/>
            <person name="Clawson H."/>
            <person name="Cuff J."/>
            <person name="Di Palma F."/>
            <person name="Fitzgerald S."/>
            <person name="Flicek P."/>
            <person name="Guttman M."/>
            <person name="Hubisz M.J."/>
            <person name="Jaffe D.B."/>
            <person name="Jungreis I."/>
            <person name="Kent W.J."/>
            <person name="Kostka D."/>
            <person name="Lara M."/>
            <person name="Martins A.L."/>
            <person name="Massingham T."/>
            <person name="Moltke I."/>
            <person name="Raney B.J."/>
            <person name="Rasmussen M.D."/>
            <person name="Robinson J."/>
            <person name="Stark A."/>
            <person name="Vilella A.J."/>
            <person name="Wen J."/>
            <person name="Xie X."/>
            <person name="Zody M.C."/>
            <person name="Baldwin J."/>
            <person name="Bloom T."/>
            <person name="Chin C.W."/>
            <person name="Heiman D."/>
            <person name="Nicol R."/>
            <person name="Nusbaum C."/>
            <person name="Young S."/>
            <person name="Wilkinson J."/>
            <person name="Worley K.C."/>
            <person name="Kovar C.L."/>
            <person name="Muzny D.M."/>
            <person name="Gibbs R.A."/>
            <person name="Cree A."/>
            <person name="Dihn H.H."/>
            <person name="Fowler G."/>
            <person name="Jhangiani S."/>
            <person name="Joshi V."/>
            <person name="Lee S."/>
            <person name="Lewis L.R."/>
            <person name="Nazareth L.V."/>
            <person name="Okwuonu G."/>
            <person name="Santibanez J."/>
            <person name="Warren W.C."/>
            <person name="Mardis E.R."/>
            <person name="Weinstock G.M."/>
            <person name="Wilson R.K."/>
            <person name="Delehaunty K."/>
            <person name="Dooling D."/>
            <person name="Fronik C."/>
            <person name="Fulton L."/>
            <person name="Fulton B."/>
            <person name="Graves T."/>
            <person name="Minx P."/>
            <person name="Sodergren E."/>
            <person name="Birney E."/>
            <person name="Margulies E.H."/>
            <person name="Herrero J."/>
            <person name="Green E.D."/>
            <person name="Haussler D."/>
            <person name="Siepel A."/>
            <person name="Goldman N."/>
            <person name="Pollard K.S."/>
            <person name="Pedersen J.S."/>
            <person name="Lander E.S."/>
            <person name="Kellis M."/>
        </authorList>
    </citation>
    <scope>NUCLEOTIDE SEQUENCE [LARGE SCALE GENOMIC DNA]</scope>
</reference>
<dbReference type="OMA" id="HSESWPI"/>
<dbReference type="Pfam" id="PF15030">
    <property type="entry name" value="DUF4527"/>
    <property type="match status" value="1"/>
</dbReference>
<feature type="coiled-coil region" evidence="1">
    <location>
        <begin position="39"/>
        <end position="73"/>
    </location>
</feature>
<organism evidence="3 4">
    <name type="scientific">Myotis lucifugus</name>
    <name type="common">Little brown bat</name>
    <dbReference type="NCBI Taxonomy" id="59463"/>
    <lineage>
        <taxon>Eukaryota</taxon>
        <taxon>Metazoa</taxon>
        <taxon>Chordata</taxon>
        <taxon>Craniata</taxon>
        <taxon>Vertebrata</taxon>
        <taxon>Euteleostomi</taxon>
        <taxon>Mammalia</taxon>
        <taxon>Eutheria</taxon>
        <taxon>Laurasiatheria</taxon>
        <taxon>Chiroptera</taxon>
        <taxon>Yangochiroptera</taxon>
        <taxon>Vespertilionidae</taxon>
        <taxon>Myotis</taxon>
    </lineage>
</organism>
<dbReference type="InterPro" id="IPR032771">
    <property type="entry name" value="DUF4527"/>
</dbReference>
<dbReference type="Ensembl" id="ENSMLUT00000015195.2">
    <property type="protein sequence ID" value="ENSMLUP00000013841.2"/>
    <property type="gene ID" value="ENSMLUG00000015197.2"/>
</dbReference>
<protein>
    <submittedName>
        <fullName evidence="3">Uncharacterized protein</fullName>
    </submittedName>
</protein>
<dbReference type="InParanoid" id="G1PRR2"/>
<name>G1PRR2_MYOLU</name>
<dbReference type="Proteomes" id="UP000001074">
    <property type="component" value="Unassembled WGS sequence"/>
</dbReference>